<evidence type="ECO:0000259" key="2">
    <source>
        <dbReference type="Pfam" id="PF13439"/>
    </source>
</evidence>
<keyword evidence="4" id="KW-1185">Reference proteome</keyword>
<proteinExistence type="predicted"/>
<dbReference type="PANTHER" id="PTHR45947">
    <property type="entry name" value="SULFOQUINOVOSYL TRANSFERASE SQD2"/>
    <property type="match status" value="1"/>
</dbReference>
<dbReference type="Proteomes" id="UP000324513">
    <property type="component" value="Unassembled WGS sequence"/>
</dbReference>
<dbReference type="EMBL" id="VNHK01000009">
    <property type="protein sequence ID" value="TYO89772.1"/>
    <property type="molecule type" value="Genomic_DNA"/>
</dbReference>
<reference evidence="3 4" key="1">
    <citation type="submission" date="2019-07" db="EMBL/GenBank/DDBJ databases">
        <title>Genomic Encyclopedia of Archaeal and Bacterial Type Strains, Phase II (KMG-II): from individual species to whole genera.</title>
        <authorList>
            <person name="Goeker M."/>
        </authorList>
    </citation>
    <scope>NUCLEOTIDE SEQUENCE [LARGE SCALE GENOMIC DNA]</scope>
    <source>
        <strain evidence="3 4">DSM 14571</strain>
    </source>
</reference>
<evidence type="ECO:0000313" key="3">
    <source>
        <dbReference type="EMBL" id="TYO89772.1"/>
    </source>
</evidence>
<feature type="domain" description="Glycosyl transferase family 1" evidence="1">
    <location>
        <begin position="185"/>
        <end position="353"/>
    </location>
</feature>
<sequence>MGGNNQMKILQLGKFYPIRGGVEKVMYDLMLGLSEEGIHCDMLCASTEDYPAGMINVNSYAGLIVEATKIKLAATMLAPGVITRLRKIAKSYDIIHVHHPDPMASLALFMSGFKGKVVLHWHSDILKQKTLLRLYKPLQSWLIKRADVIVGTTPVYVKESPFLSKVQYKIDYIPIGVEPLVGNREKTEALKQKYKNKHVIFSLGRLVEYKGYEYLIRAAQHLDENYQIIIGGKGPLMNSLTELIAELGVQEKVTLLGFVEDDDIPYYFDACDMFCLSSIWKTEAFAIVQIEAMSCGKPVISAHIPGSGVSWVNKDGVSGLVVESENEMALADAIKRISIDVNLKNELSEGSKNRYEEYFTRKKMTEKCLNIYREILE</sequence>
<comment type="caution">
    <text evidence="3">The sequence shown here is derived from an EMBL/GenBank/DDBJ whole genome shotgun (WGS) entry which is preliminary data.</text>
</comment>
<dbReference type="Pfam" id="PF13439">
    <property type="entry name" value="Glyco_transf_4"/>
    <property type="match status" value="1"/>
</dbReference>
<dbReference type="InterPro" id="IPR050194">
    <property type="entry name" value="Glycosyltransferase_grp1"/>
</dbReference>
<feature type="domain" description="Glycosyltransferase subfamily 4-like N-terminal" evidence="2">
    <location>
        <begin position="20"/>
        <end position="177"/>
    </location>
</feature>
<name>A0ABY3NDX3_ELIMR</name>
<evidence type="ECO:0000259" key="1">
    <source>
        <dbReference type="Pfam" id="PF00534"/>
    </source>
</evidence>
<dbReference type="SUPFAM" id="SSF53756">
    <property type="entry name" value="UDP-Glycosyltransferase/glycogen phosphorylase"/>
    <property type="match status" value="1"/>
</dbReference>
<dbReference type="InterPro" id="IPR028098">
    <property type="entry name" value="Glyco_trans_4-like_N"/>
</dbReference>
<evidence type="ECO:0000313" key="4">
    <source>
        <dbReference type="Proteomes" id="UP000324513"/>
    </source>
</evidence>
<organism evidence="3 4">
    <name type="scientific">Elizabethkingia miricola</name>
    <name type="common">Chryseobacterium miricola</name>
    <dbReference type="NCBI Taxonomy" id="172045"/>
    <lineage>
        <taxon>Bacteria</taxon>
        <taxon>Pseudomonadati</taxon>
        <taxon>Bacteroidota</taxon>
        <taxon>Flavobacteriia</taxon>
        <taxon>Flavobacteriales</taxon>
        <taxon>Weeksellaceae</taxon>
        <taxon>Elizabethkingia</taxon>
    </lineage>
</organism>
<dbReference type="InterPro" id="IPR001296">
    <property type="entry name" value="Glyco_trans_1"/>
</dbReference>
<dbReference type="Gene3D" id="3.40.50.2000">
    <property type="entry name" value="Glycogen Phosphorylase B"/>
    <property type="match status" value="2"/>
</dbReference>
<dbReference type="PANTHER" id="PTHR45947:SF3">
    <property type="entry name" value="SULFOQUINOVOSYL TRANSFERASE SQD2"/>
    <property type="match status" value="1"/>
</dbReference>
<gene>
    <name evidence="3" type="ORF">LX74_02764</name>
</gene>
<protein>
    <submittedName>
        <fullName evidence="3">Rhamnosyl/mannosyltransferase</fullName>
    </submittedName>
</protein>
<accession>A0ABY3NDX3</accession>
<dbReference type="Pfam" id="PF00534">
    <property type="entry name" value="Glycos_transf_1"/>
    <property type="match status" value="1"/>
</dbReference>